<reference evidence="3 4" key="1">
    <citation type="submission" date="2018-11" db="EMBL/GenBank/DDBJ databases">
        <title>Rufibacter latericius sp. nov., isolated from water in Baiyang Lake.</title>
        <authorList>
            <person name="Yang Y."/>
        </authorList>
    </citation>
    <scope>NUCLEOTIDE SEQUENCE [LARGE SCALE GENOMIC DNA]</scope>
    <source>
        <strain evidence="3 4">R-22-1c-1</strain>
    </source>
</reference>
<evidence type="ECO:0000313" key="3">
    <source>
        <dbReference type="EMBL" id="RNI26746.1"/>
    </source>
</evidence>
<gene>
    <name evidence="3" type="ORF">EFB08_09615</name>
</gene>
<dbReference type="CDD" id="cd07814">
    <property type="entry name" value="SRPBCC_CalC_Aha1-like"/>
    <property type="match status" value="1"/>
</dbReference>
<dbReference type="Proteomes" id="UP000272117">
    <property type="component" value="Unassembled WGS sequence"/>
</dbReference>
<comment type="similarity">
    <text evidence="1">Belongs to the AHA1 family.</text>
</comment>
<evidence type="ECO:0000256" key="1">
    <source>
        <dbReference type="ARBA" id="ARBA00006817"/>
    </source>
</evidence>
<dbReference type="InterPro" id="IPR013538">
    <property type="entry name" value="ASHA1/2-like_C"/>
</dbReference>
<dbReference type="AlphaFoldDB" id="A0A3M9MMI4"/>
<evidence type="ECO:0000313" key="4">
    <source>
        <dbReference type="Proteomes" id="UP000272117"/>
    </source>
</evidence>
<keyword evidence="4" id="KW-1185">Reference proteome</keyword>
<dbReference type="RefSeq" id="WP_123126753.1">
    <property type="nucleotide sequence ID" value="NZ_RJJD01000005.1"/>
</dbReference>
<dbReference type="Gene3D" id="3.30.530.20">
    <property type="match status" value="1"/>
</dbReference>
<dbReference type="Pfam" id="PF08327">
    <property type="entry name" value="AHSA1"/>
    <property type="match status" value="1"/>
</dbReference>
<dbReference type="InterPro" id="IPR023393">
    <property type="entry name" value="START-like_dom_sf"/>
</dbReference>
<sequence>MNKTILFNFLVDKENNQINVERSFEAPLELVWAAWTEAAILDQWWAPKPYKSVTKTMDFTQGGRWHYYMLSPEGDKHWCLFDFDQIRPQTYFSGTDAFCDEQAVRDNTKPQVKWENAFKAKEEDTLVTIQLSFKTLEDLETIVQMGFKEGFAAGLENLDQYLRSVLAKEE</sequence>
<proteinExistence type="inferred from homology"/>
<dbReference type="OrthoDB" id="9795306at2"/>
<name>A0A3M9MMI4_9BACT</name>
<dbReference type="SUPFAM" id="SSF55961">
    <property type="entry name" value="Bet v1-like"/>
    <property type="match status" value="1"/>
</dbReference>
<dbReference type="EMBL" id="RJJD01000005">
    <property type="protein sequence ID" value="RNI26746.1"/>
    <property type="molecule type" value="Genomic_DNA"/>
</dbReference>
<feature type="domain" description="Activator of Hsp90 ATPase homologue 1/2-like C-terminal" evidence="2">
    <location>
        <begin position="26"/>
        <end position="162"/>
    </location>
</feature>
<organism evidence="3 4">
    <name type="scientific">Rufibacter latericius</name>
    <dbReference type="NCBI Taxonomy" id="2487040"/>
    <lineage>
        <taxon>Bacteria</taxon>
        <taxon>Pseudomonadati</taxon>
        <taxon>Bacteroidota</taxon>
        <taxon>Cytophagia</taxon>
        <taxon>Cytophagales</taxon>
        <taxon>Hymenobacteraceae</taxon>
        <taxon>Rufibacter</taxon>
    </lineage>
</organism>
<protein>
    <submittedName>
        <fullName evidence="3">SRPBCC domain-containing protein</fullName>
    </submittedName>
</protein>
<evidence type="ECO:0000259" key="2">
    <source>
        <dbReference type="Pfam" id="PF08327"/>
    </source>
</evidence>
<accession>A0A3M9MMI4</accession>
<comment type="caution">
    <text evidence="3">The sequence shown here is derived from an EMBL/GenBank/DDBJ whole genome shotgun (WGS) entry which is preliminary data.</text>
</comment>